<dbReference type="InterPro" id="IPR007361">
    <property type="entry name" value="DUF427"/>
</dbReference>
<dbReference type="PANTHER" id="PTHR34310:SF9">
    <property type="entry name" value="BLR5716 PROTEIN"/>
    <property type="match status" value="1"/>
</dbReference>
<protein>
    <recommendedName>
        <fullName evidence="1">DUF427 domain-containing protein</fullName>
    </recommendedName>
</protein>
<dbReference type="InParanoid" id="A0A074Y4K9"/>
<dbReference type="STRING" id="1043005.A0A074Y4K9"/>
<evidence type="ECO:0000313" key="3">
    <source>
        <dbReference type="Proteomes" id="UP000030641"/>
    </source>
</evidence>
<reference evidence="2 3" key="1">
    <citation type="journal article" date="2014" name="BMC Genomics">
        <title>Genome sequencing of four Aureobasidium pullulans varieties: biotechnological potential, stress tolerance, and description of new species.</title>
        <authorList>
            <person name="Gostin Ar C."/>
            <person name="Ohm R.A."/>
            <person name="Kogej T."/>
            <person name="Sonjak S."/>
            <person name="Turk M."/>
            <person name="Zajc J."/>
            <person name="Zalar P."/>
            <person name="Grube M."/>
            <person name="Sun H."/>
            <person name="Han J."/>
            <person name="Sharma A."/>
            <person name="Chiniquy J."/>
            <person name="Ngan C.Y."/>
            <person name="Lipzen A."/>
            <person name="Barry K."/>
            <person name="Grigoriev I.V."/>
            <person name="Gunde-Cimerman N."/>
        </authorList>
    </citation>
    <scope>NUCLEOTIDE SEQUENCE [LARGE SCALE GENOMIC DNA]</scope>
    <source>
        <strain evidence="2 3">EXF-2481</strain>
    </source>
</reference>
<evidence type="ECO:0000259" key="1">
    <source>
        <dbReference type="Pfam" id="PF04248"/>
    </source>
</evidence>
<gene>
    <name evidence="2" type="ORF">AUEXF2481DRAFT_44640</name>
</gene>
<organism evidence="2 3">
    <name type="scientific">Aureobasidium subglaciale (strain EXF-2481)</name>
    <name type="common">Aureobasidium pullulans var. subglaciale</name>
    <dbReference type="NCBI Taxonomy" id="1043005"/>
    <lineage>
        <taxon>Eukaryota</taxon>
        <taxon>Fungi</taxon>
        <taxon>Dikarya</taxon>
        <taxon>Ascomycota</taxon>
        <taxon>Pezizomycotina</taxon>
        <taxon>Dothideomycetes</taxon>
        <taxon>Dothideomycetidae</taxon>
        <taxon>Dothideales</taxon>
        <taxon>Saccotheciaceae</taxon>
        <taxon>Aureobasidium</taxon>
    </lineage>
</organism>
<dbReference type="InterPro" id="IPR038694">
    <property type="entry name" value="DUF427_sf"/>
</dbReference>
<dbReference type="PANTHER" id="PTHR34310">
    <property type="entry name" value="DUF427 DOMAIN PROTEIN (AFU_ORTHOLOGUE AFUA_3G02220)"/>
    <property type="match status" value="1"/>
</dbReference>
<evidence type="ECO:0000313" key="2">
    <source>
        <dbReference type="EMBL" id="KEQ90904.1"/>
    </source>
</evidence>
<feature type="domain" description="DUF427" evidence="1">
    <location>
        <begin position="172"/>
        <end position="264"/>
    </location>
</feature>
<proteinExistence type="predicted"/>
<dbReference type="GeneID" id="25367733"/>
<accession>A0A074Y4K9</accession>
<dbReference type="Pfam" id="PF04248">
    <property type="entry name" value="NTP_transf_9"/>
    <property type="match status" value="1"/>
</dbReference>
<sequence>MALPGREVDLPTLARHLVEHGPHKTLSTERRVRVLINGACIADSLGTTGALFVWEHPHYPQLYFPRDALVKNVSGYNIIYEDHQDVKSAQDKVIAKTLKVKVQRNSDNDMKEIKDGFMVFDDKLDGKASALSGMLKINFSAGDQWLEEDTPMFVHPKDPFKRLDILQSSRSVRVAVDGKTIAESQTCMQLYETGLPVRYYMPLTSIDTSLLRPSDTITACPYKGEASYYNVVVGDRTHKDIIWYYNHPIVECAAITGLCCFYNEKVDMWVQNGDEWKKLEKANSIFS</sequence>
<name>A0A074Y4K9_AURSE</name>
<dbReference type="OMA" id="PYKGVAN"/>
<dbReference type="OrthoDB" id="18996at2759"/>
<dbReference type="HOGENOM" id="CLU_059611_1_1_1"/>
<keyword evidence="3" id="KW-1185">Reference proteome</keyword>
<dbReference type="Proteomes" id="UP000030641">
    <property type="component" value="Unassembled WGS sequence"/>
</dbReference>
<dbReference type="EMBL" id="KL584784">
    <property type="protein sequence ID" value="KEQ90904.1"/>
    <property type="molecule type" value="Genomic_DNA"/>
</dbReference>
<dbReference type="Gene3D" id="2.170.150.40">
    <property type="entry name" value="Domain of unknown function (DUF427)"/>
    <property type="match status" value="2"/>
</dbReference>
<dbReference type="AlphaFoldDB" id="A0A074Y4K9"/>
<dbReference type="RefSeq" id="XP_013339389.1">
    <property type="nucleotide sequence ID" value="XM_013483935.1"/>
</dbReference>